<dbReference type="Pfam" id="PF01575">
    <property type="entry name" value="MaoC_dehydratas"/>
    <property type="match status" value="1"/>
</dbReference>
<keyword evidence="3" id="KW-1185">Reference proteome</keyword>
<dbReference type="PANTHER" id="PTHR43664:SF1">
    <property type="entry name" value="BETA-METHYLMALYL-COA DEHYDRATASE"/>
    <property type="match status" value="1"/>
</dbReference>
<proteinExistence type="predicted"/>
<dbReference type="OrthoDB" id="6703795at2"/>
<feature type="domain" description="MaoC-like" evidence="1">
    <location>
        <begin position="20"/>
        <end position="125"/>
    </location>
</feature>
<dbReference type="Gene3D" id="3.10.129.10">
    <property type="entry name" value="Hotdog Thioesterase"/>
    <property type="match status" value="1"/>
</dbReference>
<accession>A0A1H1JB90</accession>
<dbReference type="InterPro" id="IPR029069">
    <property type="entry name" value="HotDog_dom_sf"/>
</dbReference>
<reference evidence="3" key="1">
    <citation type="submission" date="2016-10" db="EMBL/GenBank/DDBJ databases">
        <authorList>
            <person name="Varghese N."/>
        </authorList>
    </citation>
    <scope>NUCLEOTIDE SEQUENCE [LARGE SCALE GENOMIC DNA]</scope>
    <source>
        <strain evidence="3">GAS106B</strain>
    </source>
</reference>
<name>A0A1H1JB90_9BURK</name>
<dbReference type="PANTHER" id="PTHR43664">
    <property type="entry name" value="MONOAMINE OXIDASE-RELATED"/>
    <property type="match status" value="1"/>
</dbReference>
<dbReference type="InterPro" id="IPR002539">
    <property type="entry name" value="MaoC-like_dom"/>
</dbReference>
<dbReference type="EMBL" id="FNKP01000003">
    <property type="protein sequence ID" value="SDR47239.1"/>
    <property type="molecule type" value="Genomic_DNA"/>
</dbReference>
<evidence type="ECO:0000313" key="3">
    <source>
        <dbReference type="Proteomes" id="UP000183487"/>
    </source>
</evidence>
<protein>
    <submittedName>
        <fullName evidence="2">Acyl dehydratase</fullName>
    </submittedName>
</protein>
<dbReference type="InterPro" id="IPR052342">
    <property type="entry name" value="MCH/BMMD"/>
</dbReference>
<organism evidence="2 3">
    <name type="scientific">Paraburkholderia fungorum</name>
    <dbReference type="NCBI Taxonomy" id="134537"/>
    <lineage>
        <taxon>Bacteria</taxon>
        <taxon>Pseudomonadati</taxon>
        <taxon>Pseudomonadota</taxon>
        <taxon>Betaproteobacteria</taxon>
        <taxon>Burkholderiales</taxon>
        <taxon>Burkholderiaceae</taxon>
        <taxon>Paraburkholderia</taxon>
    </lineage>
</organism>
<sequence length="148" mass="16130">MHTTSLNKFGDLNEGDAFITPGITVSEAQILGFAGLTGDFMPHHTDEKFATDLGFRGRLAHGLLVLGLVDGLKNRSLIQFDVIAALNWDSWRFVGPVYVGDRIDAEITIAGKRLTKSGTRGIVTLDIKVRNQHGEIVQEGKNQLMLAA</sequence>
<dbReference type="AlphaFoldDB" id="A0A1H1JB90"/>
<evidence type="ECO:0000259" key="1">
    <source>
        <dbReference type="Pfam" id="PF01575"/>
    </source>
</evidence>
<dbReference type="RefSeq" id="WP_074771260.1">
    <property type="nucleotide sequence ID" value="NZ_FNKP01000003.1"/>
</dbReference>
<gene>
    <name evidence="2" type="ORF">SAMN05443245_5992</name>
</gene>
<dbReference type="Proteomes" id="UP000183487">
    <property type="component" value="Unassembled WGS sequence"/>
</dbReference>
<evidence type="ECO:0000313" key="2">
    <source>
        <dbReference type="EMBL" id="SDR47239.1"/>
    </source>
</evidence>
<dbReference type="SUPFAM" id="SSF54637">
    <property type="entry name" value="Thioesterase/thiol ester dehydrase-isomerase"/>
    <property type="match status" value="1"/>
</dbReference>